<dbReference type="Proteomes" id="UP000034921">
    <property type="component" value="Unassembled WGS sequence"/>
</dbReference>
<evidence type="ECO:0000313" key="10">
    <source>
        <dbReference type="Proteomes" id="UP000034195"/>
    </source>
</evidence>
<dbReference type="Proteomes" id="UP000034243">
    <property type="component" value="Unassembled WGS sequence"/>
</dbReference>
<dbReference type="EMBL" id="JJQE01000161">
    <property type="protein sequence ID" value="KKH24555.1"/>
    <property type="molecule type" value="Genomic_DNA"/>
</dbReference>
<accession>A0A0F8IF40</accession>
<dbReference type="EMBL" id="JJPB01000086">
    <property type="protein sequence ID" value="KKG31040.1"/>
    <property type="molecule type" value="Genomic_DNA"/>
</dbReference>
<evidence type="ECO:0000313" key="7">
    <source>
        <dbReference type="EMBL" id="KKH24555.1"/>
    </source>
</evidence>
<evidence type="ECO:0000313" key="5">
    <source>
        <dbReference type="EMBL" id="KKG47792.1"/>
    </source>
</evidence>
<gene>
    <name evidence="2" type="ORF">DU35_11435</name>
    <name evidence="6" type="ORF">DU36_04290</name>
    <name evidence="5" type="ORF">DU38_05210</name>
    <name evidence="4" type="ORF">DU39_05065</name>
    <name evidence="3" type="ORF">DU41_16175</name>
    <name evidence="1" type="ORF">DU49_04240</name>
    <name evidence="7" type="ORF">DU60_08045</name>
</gene>
<evidence type="ECO:0000313" key="12">
    <source>
        <dbReference type="Proteomes" id="UP000034577"/>
    </source>
</evidence>
<dbReference type="Proteomes" id="UP000034195">
    <property type="component" value="Unassembled WGS sequence"/>
</dbReference>
<dbReference type="Proteomes" id="UP000034151">
    <property type="component" value="Unassembled WGS sequence"/>
</dbReference>
<dbReference type="Proteomes" id="UP000034577">
    <property type="component" value="Unassembled WGS sequence"/>
</dbReference>
<dbReference type="EMBL" id="JJPE01000168">
    <property type="protein sequence ID" value="KKG39393.1"/>
    <property type="molecule type" value="Genomic_DNA"/>
</dbReference>
<dbReference type="EMBL" id="JJPD01000145">
    <property type="protein sequence ID" value="KKG38800.1"/>
    <property type="molecule type" value="Genomic_DNA"/>
</dbReference>
<dbReference type="RefSeq" id="WP_048038499.1">
    <property type="nucleotide sequence ID" value="NZ_JJPB01000086.1"/>
</dbReference>
<dbReference type="EMBL" id="JJPH01000022">
    <property type="protein sequence ID" value="KKG55255.1"/>
    <property type="molecule type" value="Genomic_DNA"/>
</dbReference>
<dbReference type="AlphaFoldDB" id="A0A0F8IF40"/>
<reference evidence="8 9" key="1">
    <citation type="journal article" date="2015" name="ISME J.">
        <title>Genomic and phenotypic differentiation among Methanosarcina mazei populations from Columbia River sediment.</title>
        <authorList>
            <person name="Youngblut N.D."/>
            <person name="Wirth J.S."/>
            <person name="Henriksen J.R."/>
            <person name="Smith M."/>
            <person name="Simon H."/>
            <person name="Metcalf W.W."/>
            <person name="Whitaker R.J."/>
        </authorList>
    </citation>
    <scope>NUCLEOTIDE SEQUENCE [LARGE SCALE GENOMIC DNA]</scope>
    <source>
        <strain evidence="7 14">1.F.M.0.5</strain>
        <strain evidence="1 8">3.F.A.1A.3</strain>
        <strain evidence="2 12">3.F.A.2.12</strain>
        <strain evidence="3 13">3.F.A.2.3</strain>
        <strain evidence="4 9">3.F.A.2.5</strain>
        <strain evidence="5 10">3.F.A.2.6</strain>
        <strain evidence="6 11">3.F.A.2.7</strain>
    </source>
</reference>
<evidence type="ECO:0000313" key="3">
    <source>
        <dbReference type="EMBL" id="KKG39393.1"/>
    </source>
</evidence>
<evidence type="ECO:0000313" key="4">
    <source>
        <dbReference type="EMBL" id="KKG46986.1"/>
    </source>
</evidence>
<organism evidence="6 11">
    <name type="scientific">Methanosarcina mazei</name>
    <name type="common">Methanosarcina frisia</name>
    <dbReference type="NCBI Taxonomy" id="2209"/>
    <lineage>
        <taxon>Archaea</taxon>
        <taxon>Methanobacteriati</taxon>
        <taxon>Methanobacteriota</taxon>
        <taxon>Stenosarchaea group</taxon>
        <taxon>Methanomicrobia</taxon>
        <taxon>Methanosarcinales</taxon>
        <taxon>Methanosarcinaceae</taxon>
        <taxon>Methanosarcina</taxon>
    </lineage>
</organism>
<dbReference type="EMBL" id="JJPF01000002">
    <property type="protein sequence ID" value="KKG46986.1"/>
    <property type="molecule type" value="Genomic_DNA"/>
</dbReference>
<evidence type="ECO:0000313" key="8">
    <source>
        <dbReference type="Proteomes" id="UP000033878"/>
    </source>
</evidence>
<evidence type="ECO:0000313" key="14">
    <source>
        <dbReference type="Proteomes" id="UP000034921"/>
    </source>
</evidence>
<evidence type="ECO:0000313" key="11">
    <source>
        <dbReference type="Proteomes" id="UP000034243"/>
    </source>
</evidence>
<evidence type="ECO:0000313" key="2">
    <source>
        <dbReference type="EMBL" id="KKG38800.1"/>
    </source>
</evidence>
<evidence type="ECO:0000313" key="13">
    <source>
        <dbReference type="Proteomes" id="UP000034667"/>
    </source>
</evidence>
<sequence length="70" mass="7774">MVAAAVIRNRLEALEQGPGVQETKIFFIDGGSDHALTESQWEAVKNWEQSHPWGQAHVIVFEEVGSKIIS</sequence>
<proteinExistence type="predicted"/>
<dbReference type="Proteomes" id="UP000034667">
    <property type="component" value="Unassembled WGS sequence"/>
</dbReference>
<dbReference type="EMBL" id="JJPG01000144">
    <property type="protein sequence ID" value="KKG47792.1"/>
    <property type="molecule type" value="Genomic_DNA"/>
</dbReference>
<evidence type="ECO:0000313" key="1">
    <source>
        <dbReference type="EMBL" id="KKG31040.1"/>
    </source>
</evidence>
<evidence type="ECO:0000313" key="9">
    <source>
        <dbReference type="Proteomes" id="UP000034151"/>
    </source>
</evidence>
<dbReference type="Proteomes" id="UP000033878">
    <property type="component" value="Unassembled WGS sequence"/>
</dbReference>
<dbReference type="PATRIC" id="fig|2209.39.peg.1146"/>
<evidence type="ECO:0000313" key="6">
    <source>
        <dbReference type="EMBL" id="KKG55255.1"/>
    </source>
</evidence>
<comment type="caution">
    <text evidence="6">The sequence shown here is derived from an EMBL/GenBank/DDBJ whole genome shotgun (WGS) entry which is preliminary data.</text>
</comment>
<protein>
    <submittedName>
        <fullName evidence="6">Uncharacterized protein</fullName>
    </submittedName>
</protein>
<name>A0A0F8IF40_METMZ</name>